<evidence type="ECO:0000256" key="10">
    <source>
        <dbReference type="ARBA" id="ARBA00031382"/>
    </source>
</evidence>
<evidence type="ECO:0000256" key="5">
    <source>
        <dbReference type="ARBA" id="ARBA00022567"/>
    </source>
</evidence>
<evidence type="ECO:0000256" key="2">
    <source>
        <dbReference type="ARBA" id="ARBA00009719"/>
    </source>
</evidence>
<dbReference type="Pfam" id="PF00485">
    <property type="entry name" value="PRK"/>
    <property type="match status" value="1"/>
</dbReference>
<dbReference type="SUPFAM" id="SSF52540">
    <property type="entry name" value="P-loop containing nucleoside triphosphate hydrolases"/>
    <property type="match status" value="1"/>
</dbReference>
<dbReference type="PANTHER" id="PTHR10285">
    <property type="entry name" value="URIDINE KINASE"/>
    <property type="match status" value="1"/>
</dbReference>
<comment type="pathway">
    <text evidence="1">Carbohydrate biosynthesis; Calvin cycle.</text>
</comment>
<dbReference type="AlphaFoldDB" id="A0A8E7EFU7"/>
<dbReference type="InterPro" id="IPR006082">
    <property type="entry name" value="PRK"/>
</dbReference>
<keyword evidence="6 13" id="KW-0808">Transferase</keyword>
<accession>A0A8E7EFU7</accession>
<reference evidence="13 14" key="1">
    <citation type="submission" date="2021-05" db="EMBL/GenBank/DDBJ databases">
        <title>A novel Methanospirillum isolate from a pyrite-forming mixed culture.</title>
        <authorList>
            <person name="Bunk B."/>
            <person name="Sproer C."/>
            <person name="Spring S."/>
            <person name="Pester M."/>
        </authorList>
    </citation>
    <scope>NUCLEOTIDE SEQUENCE [LARGE SCALE GENOMIC DNA]</scope>
    <source>
        <strain evidence="13 14">J.3.6.1-F.2.7.3</strain>
    </source>
</reference>
<keyword evidence="4" id="KW-0602">Photosynthesis</keyword>
<keyword evidence="14" id="KW-1185">Reference proteome</keyword>
<dbReference type="Proteomes" id="UP000680656">
    <property type="component" value="Chromosome"/>
</dbReference>
<evidence type="ECO:0000256" key="4">
    <source>
        <dbReference type="ARBA" id="ARBA00022531"/>
    </source>
</evidence>
<protein>
    <recommendedName>
        <fullName evidence="3">phosphoribulokinase</fullName>
        <ecNumber evidence="3">2.7.1.19</ecNumber>
    </recommendedName>
    <alternativeName>
        <fullName evidence="10">Phosphopentokinase</fullName>
    </alternativeName>
</protein>
<keyword evidence="8 13" id="KW-0418">Kinase</keyword>
<evidence type="ECO:0000259" key="12">
    <source>
        <dbReference type="Pfam" id="PF00485"/>
    </source>
</evidence>
<dbReference type="Gene3D" id="3.40.50.300">
    <property type="entry name" value="P-loop containing nucleotide triphosphate hydrolases"/>
    <property type="match status" value="1"/>
</dbReference>
<name>A0A8E7EFU7_9EURY</name>
<evidence type="ECO:0000313" key="13">
    <source>
        <dbReference type="EMBL" id="QVV87628.1"/>
    </source>
</evidence>
<evidence type="ECO:0000313" key="14">
    <source>
        <dbReference type="Proteomes" id="UP000680656"/>
    </source>
</evidence>
<proteinExistence type="inferred from homology"/>
<evidence type="ECO:0000256" key="3">
    <source>
        <dbReference type="ARBA" id="ARBA00012042"/>
    </source>
</evidence>
<dbReference type="NCBIfam" id="NF005655">
    <property type="entry name" value="PRK07429.1"/>
    <property type="match status" value="1"/>
</dbReference>
<evidence type="ECO:0000256" key="8">
    <source>
        <dbReference type="ARBA" id="ARBA00022777"/>
    </source>
</evidence>
<dbReference type="PRINTS" id="PR00478">
    <property type="entry name" value="PHRIBLKINASE"/>
</dbReference>
<keyword evidence="5" id="KW-0113">Calvin cycle</keyword>
<dbReference type="InterPro" id="IPR027417">
    <property type="entry name" value="P-loop_NTPase"/>
</dbReference>
<dbReference type="KEGG" id="mrtj:KHC33_09645"/>
<dbReference type="EMBL" id="CP075546">
    <property type="protein sequence ID" value="QVV87628.1"/>
    <property type="molecule type" value="Genomic_DNA"/>
</dbReference>
<dbReference type="GO" id="GO:0019253">
    <property type="term" value="P:reductive pentose-phosphate cycle"/>
    <property type="evidence" value="ECO:0007669"/>
    <property type="project" value="UniProtKB-KW"/>
</dbReference>
<dbReference type="GO" id="GO:0008974">
    <property type="term" value="F:phosphoribulokinase activity"/>
    <property type="evidence" value="ECO:0007669"/>
    <property type="project" value="UniProtKB-EC"/>
</dbReference>
<evidence type="ECO:0000256" key="11">
    <source>
        <dbReference type="ARBA" id="ARBA00047663"/>
    </source>
</evidence>
<keyword evidence="9" id="KW-0067">ATP-binding</keyword>
<evidence type="ECO:0000256" key="6">
    <source>
        <dbReference type="ARBA" id="ARBA00022679"/>
    </source>
</evidence>
<feature type="domain" description="Phosphoribulokinase/uridine kinase" evidence="12">
    <location>
        <begin position="19"/>
        <end position="193"/>
    </location>
</feature>
<evidence type="ECO:0000256" key="9">
    <source>
        <dbReference type="ARBA" id="ARBA00022840"/>
    </source>
</evidence>
<sequence length="329" mass="37877">MTHPENFREVIRQSPIVYLIGVAGDSGSGKTTFTRAISDIFGDELVSSITVDDYHLYDRNDRAKMGITPLLHSANNLTLLAQNLRDIKAGKSILKPVYSHEHGTFARNVQFEPTKFVIVEGLHPYATDELRALYDYTIFVDPDKDVKYDWKIRRDMGKRNYNRTDVESEIKKREPDYHQYVEPQRLIADAVIQIKYSAYGKEEGEKRNVYQVILSMPAQEYCFEDIELNIDLCDLFKKSSHNFSLSCISQNPDNRKMRALVVDGELMPDTIHKIERQIEYQTGVSPINIFRNQEHITGTDLVRLMLSWQIINGRISLSLSNHSQTASLI</sequence>
<dbReference type="RefSeq" id="WP_214418448.1">
    <property type="nucleotide sequence ID" value="NZ_CP075546.1"/>
</dbReference>
<dbReference type="EC" id="2.7.1.19" evidence="3"/>
<dbReference type="InterPro" id="IPR006083">
    <property type="entry name" value="PRK/URK"/>
</dbReference>
<keyword evidence="7" id="KW-0547">Nucleotide-binding</keyword>
<dbReference type="GeneID" id="65097447"/>
<dbReference type="GO" id="GO:0005524">
    <property type="term" value="F:ATP binding"/>
    <property type="evidence" value="ECO:0007669"/>
    <property type="project" value="UniProtKB-KW"/>
</dbReference>
<gene>
    <name evidence="13" type="ORF">KHC33_09645</name>
</gene>
<comment type="similarity">
    <text evidence="2">Belongs to the phosphoribulokinase family.</text>
</comment>
<evidence type="ECO:0000256" key="1">
    <source>
        <dbReference type="ARBA" id="ARBA00005215"/>
    </source>
</evidence>
<comment type="catalytic activity">
    <reaction evidence="11">
        <text>D-ribulose 5-phosphate + ATP = D-ribulose 1,5-bisphosphate + ADP + H(+)</text>
        <dbReference type="Rhea" id="RHEA:19365"/>
        <dbReference type="ChEBI" id="CHEBI:15378"/>
        <dbReference type="ChEBI" id="CHEBI:30616"/>
        <dbReference type="ChEBI" id="CHEBI:57870"/>
        <dbReference type="ChEBI" id="CHEBI:58121"/>
        <dbReference type="ChEBI" id="CHEBI:456216"/>
        <dbReference type="EC" id="2.7.1.19"/>
    </reaction>
</comment>
<evidence type="ECO:0000256" key="7">
    <source>
        <dbReference type="ARBA" id="ARBA00022741"/>
    </source>
</evidence>
<organism evidence="13 14">
    <name type="scientific">Methanospirillum purgamenti</name>
    <dbReference type="NCBI Taxonomy" id="2834276"/>
    <lineage>
        <taxon>Archaea</taxon>
        <taxon>Methanobacteriati</taxon>
        <taxon>Methanobacteriota</taxon>
        <taxon>Stenosarchaea group</taxon>
        <taxon>Methanomicrobia</taxon>
        <taxon>Methanomicrobiales</taxon>
        <taxon>Methanospirillaceae</taxon>
        <taxon>Methanospirillum</taxon>
    </lineage>
</organism>